<dbReference type="InterPro" id="IPR027945">
    <property type="entry name" value="SseB_C"/>
</dbReference>
<comment type="caution">
    <text evidence="2">The sequence shown here is derived from an EMBL/GenBank/DDBJ whole genome shotgun (WGS) entry which is preliminary data.</text>
</comment>
<accession>A0A1Y2NY32</accession>
<gene>
    <name evidence="2" type="ORF">BG846_02399</name>
</gene>
<dbReference type="EMBL" id="MIFZ01000211">
    <property type="protein sequence ID" value="OSY51937.1"/>
    <property type="molecule type" value="Genomic_DNA"/>
</dbReference>
<name>A0A1Y2NY32_STRFR</name>
<dbReference type="AlphaFoldDB" id="A0A1Y2NY32"/>
<reference evidence="2 3" key="1">
    <citation type="submission" date="2016-09" db="EMBL/GenBank/DDBJ databases">
        <title>Streptomyces fradiae DSM40063, a candidate organism with high potential of specific P450 cytochromes.</title>
        <authorList>
            <person name="Grumaz C."/>
            <person name="Vainshtein Y."/>
            <person name="Kirstahler P."/>
            <person name="Sohn K."/>
        </authorList>
    </citation>
    <scope>NUCLEOTIDE SEQUENCE [LARGE SCALE GENOMIC DNA]</scope>
    <source>
        <strain evidence="2 3">DSM 40063</strain>
    </source>
</reference>
<evidence type="ECO:0000259" key="1">
    <source>
        <dbReference type="Pfam" id="PF14581"/>
    </source>
</evidence>
<proteinExistence type="predicted"/>
<sequence length="98" mass="10530">MDFLSAAGAEFEAAGTVLTARRALASIEGDPPVLFVGVQLASWEESARSAPMEALGRALGAVPVPWPVNLVLLDIAQDPVGDWMLEKVRPFYRREHGA</sequence>
<evidence type="ECO:0000313" key="3">
    <source>
        <dbReference type="Proteomes" id="UP000194318"/>
    </source>
</evidence>
<evidence type="ECO:0000313" key="2">
    <source>
        <dbReference type="EMBL" id="OSY51937.1"/>
    </source>
</evidence>
<protein>
    <recommendedName>
        <fullName evidence="1">SseB protein C-terminal domain-containing protein</fullName>
    </recommendedName>
</protein>
<dbReference type="Pfam" id="PF14581">
    <property type="entry name" value="SseB_C"/>
    <property type="match status" value="1"/>
</dbReference>
<dbReference type="Proteomes" id="UP000194318">
    <property type="component" value="Unassembled WGS sequence"/>
</dbReference>
<feature type="domain" description="SseB protein C-terminal" evidence="1">
    <location>
        <begin position="2"/>
        <end position="94"/>
    </location>
</feature>
<organism evidence="2 3">
    <name type="scientific">Streptomyces fradiae ATCC 10745 = DSM 40063</name>
    <dbReference type="NCBI Taxonomy" id="1319510"/>
    <lineage>
        <taxon>Bacteria</taxon>
        <taxon>Bacillati</taxon>
        <taxon>Actinomycetota</taxon>
        <taxon>Actinomycetes</taxon>
        <taxon>Kitasatosporales</taxon>
        <taxon>Streptomycetaceae</taxon>
        <taxon>Streptomyces</taxon>
    </lineage>
</organism>